<dbReference type="AlphaFoldDB" id="A0A6H2A163"/>
<dbReference type="EMBL" id="MT144418">
    <property type="protein sequence ID" value="QJA53391.1"/>
    <property type="molecule type" value="Genomic_DNA"/>
</dbReference>
<accession>A0A6H2A163</accession>
<reference evidence="1" key="1">
    <citation type="submission" date="2020-03" db="EMBL/GenBank/DDBJ databases">
        <title>The deep terrestrial virosphere.</title>
        <authorList>
            <person name="Holmfeldt K."/>
            <person name="Nilsson E."/>
            <person name="Simone D."/>
            <person name="Lopez-Fernandez M."/>
            <person name="Wu X."/>
            <person name="de Brujin I."/>
            <person name="Lundin D."/>
            <person name="Andersson A."/>
            <person name="Bertilsson S."/>
            <person name="Dopson M."/>
        </authorList>
    </citation>
    <scope>NUCLEOTIDE SEQUENCE</scope>
    <source>
        <strain evidence="1">TM448A03486</strain>
        <strain evidence="2">TM448B01733</strain>
    </source>
</reference>
<dbReference type="EMBL" id="MT144816">
    <property type="protein sequence ID" value="QJH99906.1"/>
    <property type="molecule type" value="Genomic_DNA"/>
</dbReference>
<protein>
    <submittedName>
        <fullName evidence="1">Uncharacterized protein</fullName>
    </submittedName>
</protein>
<evidence type="ECO:0000313" key="2">
    <source>
        <dbReference type="EMBL" id="QJH99906.1"/>
    </source>
</evidence>
<organism evidence="1">
    <name type="scientific">viral metagenome</name>
    <dbReference type="NCBI Taxonomy" id="1070528"/>
    <lineage>
        <taxon>unclassified sequences</taxon>
        <taxon>metagenomes</taxon>
        <taxon>organismal metagenomes</taxon>
    </lineage>
</organism>
<evidence type="ECO:0000313" key="1">
    <source>
        <dbReference type="EMBL" id="QJA53391.1"/>
    </source>
</evidence>
<name>A0A6H2A163_9ZZZZ</name>
<gene>
    <name evidence="1" type="ORF">TM448A03486_0009</name>
    <name evidence="2" type="ORF">TM448B01733_0014</name>
</gene>
<sequence>MIYRFSLTIPAGRTKESPLEKEMKLTEGYVTLVEVSFPPGPHGEVHVAIRDGLHQVWPTNPEESFAWDAYTGHFPEQYLLDSAPYTLTLQGWAPDASYDHDIVSRLVVLSREAVEGKKEELGILKRLERLILGR</sequence>
<proteinExistence type="predicted"/>